<dbReference type="SUPFAM" id="SSF56235">
    <property type="entry name" value="N-terminal nucleophile aminohydrolases (Ntn hydrolases)"/>
    <property type="match status" value="1"/>
</dbReference>
<name>A0A0A2F253_9PORP</name>
<protein>
    <recommendedName>
        <fullName evidence="2">asparagine synthase (glutamine-hydrolyzing)</fullName>
        <ecNumber evidence="2">6.3.5.4</ecNumber>
    </recommendedName>
</protein>
<dbReference type="RefSeq" id="WP_039421417.1">
    <property type="nucleotide sequence ID" value="NZ_JRAI01000061.1"/>
</dbReference>
<comment type="catalytic activity">
    <reaction evidence="3">
        <text>L-aspartate + L-glutamine + ATP + H2O = L-asparagine + L-glutamate + AMP + diphosphate + H(+)</text>
        <dbReference type="Rhea" id="RHEA:12228"/>
        <dbReference type="ChEBI" id="CHEBI:15377"/>
        <dbReference type="ChEBI" id="CHEBI:15378"/>
        <dbReference type="ChEBI" id="CHEBI:29985"/>
        <dbReference type="ChEBI" id="CHEBI:29991"/>
        <dbReference type="ChEBI" id="CHEBI:30616"/>
        <dbReference type="ChEBI" id="CHEBI:33019"/>
        <dbReference type="ChEBI" id="CHEBI:58048"/>
        <dbReference type="ChEBI" id="CHEBI:58359"/>
        <dbReference type="ChEBI" id="CHEBI:456215"/>
        <dbReference type="EC" id="6.3.5.4"/>
    </reaction>
</comment>
<dbReference type="SUPFAM" id="SSF52402">
    <property type="entry name" value="Adenine nucleotide alpha hydrolases-like"/>
    <property type="match status" value="1"/>
</dbReference>
<dbReference type="Proteomes" id="UP000030130">
    <property type="component" value="Unassembled WGS sequence"/>
</dbReference>
<dbReference type="GO" id="GO:0004066">
    <property type="term" value="F:asparagine synthase (glutamine-hydrolyzing) activity"/>
    <property type="evidence" value="ECO:0007669"/>
    <property type="project" value="UniProtKB-EC"/>
</dbReference>
<dbReference type="STRING" id="111105.HR09_07420"/>
<sequence length="542" mass="62361">MKIASDFTPLLPKKDIDIMAGYSAGFIFDGDRHLTSQKLQAFFHAASDWDDFLSRTKRITGEWAVAFQRADGEVWAATDHRSSQRLYYRLFSDGLRMAENGYSLLTEPDNWDDDAVLFFLRWGYTPADSTLIREIRKLPSGHAMRYRAGKGITITAYDTVDRYAPFDSHPLSYEEAKEELKHRLIRAGKRLVGYLNGRPAILPLSGGFDSRMIAYMLHRLKYPHVYCISYGKEGNPDSVKAAKVADRLGFPFVYINSVRSDRADYTQDAEFLSYMYNMTGLSSCYYYQEFIAAGSIASGSVHNSMVPFPSNAVVLPGHQGDDLGGSQLMHPRLAESKLSLNELSCILYSHKQMNQQFNSKQKERLLSMQAKLFAGYDQIQQPAYRTFEQYMQWENIPKYMLNSQQSWRFFGLDTACMLLDKELLDFAYSLPFEYRYGKRIYDDICRELYGESGISFSDDLDLHGIISSPVYRLKRTVKPLLRPFMPRPSIWKGDIIGFEQIMQPVLREVEQDGRFRPTSINGLSFCWYLLQNEKLIGRPLPL</sequence>
<evidence type="ECO:0000256" key="3">
    <source>
        <dbReference type="ARBA" id="ARBA00048741"/>
    </source>
</evidence>
<proteinExistence type="predicted"/>
<dbReference type="AlphaFoldDB" id="A0A0A2F253"/>
<dbReference type="eggNOG" id="COG0367">
    <property type="taxonomic scope" value="Bacteria"/>
</dbReference>
<evidence type="ECO:0000256" key="1">
    <source>
        <dbReference type="ARBA" id="ARBA00005187"/>
    </source>
</evidence>
<reference evidence="5 6" key="1">
    <citation type="submission" date="2014-08" db="EMBL/GenBank/DDBJ databases">
        <title>Porphyromonas gulae strain:COT-052_OH1451 Genome sequencing.</title>
        <authorList>
            <person name="Wallis C."/>
            <person name="Deusch O."/>
            <person name="O'Flynn C."/>
            <person name="Davis I."/>
            <person name="Jospin G."/>
            <person name="Darling A.E."/>
            <person name="Coil D.A."/>
            <person name="Alexiev A."/>
            <person name="Horsfall A."/>
            <person name="Kirkwood N."/>
            <person name="Harris S."/>
            <person name="Eisen J.A."/>
        </authorList>
    </citation>
    <scope>NUCLEOTIDE SEQUENCE [LARGE SCALE GENOMIC DNA]</scope>
    <source>
        <strain evidence="6">COT-052 OH1451</strain>
    </source>
</reference>
<organism evidence="5 6">
    <name type="scientific">Porphyromonas gulae</name>
    <dbReference type="NCBI Taxonomy" id="111105"/>
    <lineage>
        <taxon>Bacteria</taxon>
        <taxon>Pseudomonadati</taxon>
        <taxon>Bacteroidota</taxon>
        <taxon>Bacteroidia</taxon>
        <taxon>Bacteroidales</taxon>
        <taxon>Porphyromonadaceae</taxon>
        <taxon>Porphyromonas</taxon>
    </lineage>
</organism>
<feature type="domain" description="Asparagine synthetase" evidence="4">
    <location>
        <begin position="202"/>
        <end position="441"/>
    </location>
</feature>
<dbReference type="PANTHER" id="PTHR43284">
    <property type="entry name" value="ASPARAGINE SYNTHETASE (GLUTAMINE-HYDROLYZING)"/>
    <property type="match status" value="1"/>
</dbReference>
<evidence type="ECO:0000256" key="2">
    <source>
        <dbReference type="ARBA" id="ARBA00012737"/>
    </source>
</evidence>
<dbReference type="OrthoDB" id="693367at2"/>
<evidence type="ECO:0000313" key="6">
    <source>
        <dbReference type="Proteomes" id="UP000030130"/>
    </source>
</evidence>
<dbReference type="EC" id="6.3.5.4" evidence="2"/>
<accession>A0A0A2F253</accession>
<dbReference type="PANTHER" id="PTHR43284:SF1">
    <property type="entry name" value="ASPARAGINE SYNTHETASE"/>
    <property type="match status" value="1"/>
</dbReference>
<dbReference type="Gene3D" id="3.40.50.620">
    <property type="entry name" value="HUPs"/>
    <property type="match status" value="1"/>
</dbReference>
<dbReference type="InterPro" id="IPR014729">
    <property type="entry name" value="Rossmann-like_a/b/a_fold"/>
</dbReference>
<evidence type="ECO:0000313" key="5">
    <source>
        <dbReference type="EMBL" id="KGN85096.1"/>
    </source>
</evidence>
<dbReference type="EMBL" id="JRAI01000061">
    <property type="protein sequence ID" value="KGN85096.1"/>
    <property type="molecule type" value="Genomic_DNA"/>
</dbReference>
<dbReference type="GO" id="GO:0006529">
    <property type="term" value="P:asparagine biosynthetic process"/>
    <property type="evidence" value="ECO:0007669"/>
    <property type="project" value="InterPro"/>
</dbReference>
<gene>
    <name evidence="5" type="ORF">HR08_07290</name>
</gene>
<dbReference type="Pfam" id="PF00733">
    <property type="entry name" value="Asn_synthase"/>
    <property type="match status" value="1"/>
</dbReference>
<comment type="pathway">
    <text evidence="1">Amino-acid biosynthesis; L-asparagine biosynthesis; L-asparagine from L-aspartate (L-Gln route): step 1/1.</text>
</comment>
<dbReference type="InterPro" id="IPR001962">
    <property type="entry name" value="Asn_synthase"/>
</dbReference>
<dbReference type="Gene3D" id="3.60.20.10">
    <property type="entry name" value="Glutamine Phosphoribosylpyrophosphate, subunit 1, domain 1"/>
    <property type="match status" value="1"/>
</dbReference>
<evidence type="ECO:0000259" key="4">
    <source>
        <dbReference type="Pfam" id="PF00733"/>
    </source>
</evidence>
<comment type="caution">
    <text evidence="5">The sequence shown here is derived from an EMBL/GenBank/DDBJ whole genome shotgun (WGS) entry which is preliminary data.</text>
</comment>
<dbReference type="InterPro" id="IPR051786">
    <property type="entry name" value="ASN_synthetase/amidase"/>
</dbReference>
<dbReference type="InterPro" id="IPR029055">
    <property type="entry name" value="Ntn_hydrolases_N"/>
</dbReference>